<accession>A0A1J4K791</accession>
<keyword evidence="2" id="KW-1185">Reference proteome</keyword>
<organism evidence="1 2">
    <name type="scientific">Tritrichomonas foetus</name>
    <dbReference type="NCBI Taxonomy" id="1144522"/>
    <lineage>
        <taxon>Eukaryota</taxon>
        <taxon>Metamonada</taxon>
        <taxon>Parabasalia</taxon>
        <taxon>Tritrichomonadida</taxon>
        <taxon>Tritrichomonadidae</taxon>
        <taxon>Tritrichomonas</taxon>
    </lineage>
</organism>
<dbReference type="AlphaFoldDB" id="A0A1J4K791"/>
<dbReference type="EMBL" id="MLAK01000713">
    <property type="protein sequence ID" value="OHT06866.1"/>
    <property type="molecule type" value="Genomic_DNA"/>
</dbReference>
<dbReference type="Proteomes" id="UP000179807">
    <property type="component" value="Unassembled WGS sequence"/>
</dbReference>
<sequence>MLISGQNNTIPMPPRKRITPQAHLMEKRRIVGSLRERTVYIPNIHNNSQNYESLNRNEEEKESIEQIMYEIGQRINNSIETSVMSTEIKLEQKLAEINHQIETNEHIHDSIERQLKKLKNMIKYSKYKSHSHSQPIESHRSAIAEYKRETSRTMSSCDDLITVVPYNSFLW</sequence>
<comment type="caution">
    <text evidence="1">The sequence shown here is derived from an EMBL/GenBank/DDBJ whole genome shotgun (WGS) entry which is preliminary data.</text>
</comment>
<dbReference type="RefSeq" id="XP_068360002.1">
    <property type="nucleotide sequence ID" value="XM_068504099.1"/>
</dbReference>
<protein>
    <submittedName>
        <fullName evidence="1">Uncharacterized protein</fullName>
    </submittedName>
</protein>
<dbReference type="GeneID" id="94838803"/>
<evidence type="ECO:0000313" key="2">
    <source>
        <dbReference type="Proteomes" id="UP000179807"/>
    </source>
</evidence>
<evidence type="ECO:0000313" key="1">
    <source>
        <dbReference type="EMBL" id="OHT06866.1"/>
    </source>
</evidence>
<gene>
    <name evidence="1" type="ORF">TRFO_25043</name>
</gene>
<name>A0A1J4K791_9EUKA</name>
<dbReference type="VEuPathDB" id="TrichDB:TRFO_25043"/>
<proteinExistence type="predicted"/>
<reference evidence="1" key="1">
    <citation type="submission" date="2016-10" db="EMBL/GenBank/DDBJ databases">
        <authorList>
            <person name="Benchimol M."/>
            <person name="Almeida L.G."/>
            <person name="Vasconcelos A.T."/>
            <person name="Perreira-Neves A."/>
            <person name="Rosa I.A."/>
            <person name="Tasca T."/>
            <person name="Bogo M.R."/>
            <person name="de Souza W."/>
        </authorList>
    </citation>
    <scope>NUCLEOTIDE SEQUENCE [LARGE SCALE GENOMIC DNA]</scope>
    <source>
        <strain evidence="1">K</strain>
    </source>
</reference>